<evidence type="ECO:0000313" key="3">
    <source>
        <dbReference type="Proteomes" id="UP000716291"/>
    </source>
</evidence>
<organism evidence="2 3">
    <name type="scientific">Rhizopus oryzae</name>
    <name type="common">Mucormycosis agent</name>
    <name type="synonym">Rhizopus arrhizus var. delemar</name>
    <dbReference type="NCBI Taxonomy" id="64495"/>
    <lineage>
        <taxon>Eukaryota</taxon>
        <taxon>Fungi</taxon>
        <taxon>Fungi incertae sedis</taxon>
        <taxon>Mucoromycota</taxon>
        <taxon>Mucoromycotina</taxon>
        <taxon>Mucoromycetes</taxon>
        <taxon>Mucorales</taxon>
        <taxon>Mucorineae</taxon>
        <taxon>Rhizopodaceae</taxon>
        <taxon>Rhizopus</taxon>
    </lineage>
</organism>
<sequence>MGLQKLAKLVPPVMPATIGMEDQARSLWMQSPGIGKCFHYQFFSQALGNAVAQHLPGLDADDHGQMQPSLAGGDIRDIPDPRRRSGSGGKLPIQQVGGELR</sequence>
<evidence type="ECO:0000313" key="2">
    <source>
        <dbReference type="EMBL" id="KAG1292692.1"/>
    </source>
</evidence>
<gene>
    <name evidence="2" type="ORF">G6F64_013638</name>
</gene>
<protein>
    <submittedName>
        <fullName evidence="2">Uncharacterized protein</fullName>
    </submittedName>
</protein>
<reference evidence="2" key="1">
    <citation type="journal article" date="2020" name="Microb. Genom.">
        <title>Genetic diversity of clinical and environmental Mucorales isolates obtained from an investigation of mucormycosis cases among solid organ transplant recipients.</title>
        <authorList>
            <person name="Nguyen M.H."/>
            <person name="Kaul D."/>
            <person name="Muto C."/>
            <person name="Cheng S.J."/>
            <person name="Richter R.A."/>
            <person name="Bruno V.M."/>
            <person name="Liu G."/>
            <person name="Beyhan S."/>
            <person name="Sundermann A.J."/>
            <person name="Mounaud S."/>
            <person name="Pasculle A.W."/>
            <person name="Nierman W.C."/>
            <person name="Driscoll E."/>
            <person name="Cumbie R."/>
            <person name="Clancy C.J."/>
            <person name="Dupont C.L."/>
        </authorList>
    </citation>
    <scope>NUCLEOTIDE SEQUENCE</scope>
    <source>
        <strain evidence="2">GL11</strain>
    </source>
</reference>
<feature type="region of interest" description="Disordered" evidence="1">
    <location>
        <begin position="57"/>
        <end position="101"/>
    </location>
</feature>
<accession>A0A9P7BKK2</accession>
<proteinExistence type="predicted"/>
<dbReference type="Proteomes" id="UP000716291">
    <property type="component" value="Unassembled WGS sequence"/>
</dbReference>
<evidence type="ECO:0000256" key="1">
    <source>
        <dbReference type="SAM" id="MobiDB-lite"/>
    </source>
</evidence>
<feature type="compositionally biased region" description="Basic and acidic residues" evidence="1">
    <location>
        <begin position="74"/>
        <end position="83"/>
    </location>
</feature>
<dbReference type="AlphaFoldDB" id="A0A9P7BKK2"/>
<dbReference type="EMBL" id="JAANQT010005984">
    <property type="protein sequence ID" value="KAG1292692.1"/>
    <property type="molecule type" value="Genomic_DNA"/>
</dbReference>
<comment type="caution">
    <text evidence="2">The sequence shown here is derived from an EMBL/GenBank/DDBJ whole genome shotgun (WGS) entry which is preliminary data.</text>
</comment>
<name>A0A9P7BKK2_RHIOR</name>
<dbReference type="AntiFam" id="ANF00009">
    <property type="entry name" value="Shadow ORF (opposite transposase protein)"/>
</dbReference>
<keyword evidence="3" id="KW-1185">Reference proteome</keyword>